<protein>
    <submittedName>
        <fullName evidence="1">Uncharacterized protein</fullName>
    </submittedName>
</protein>
<proteinExistence type="predicted"/>
<organism evidence="1 2">
    <name type="scientific">Pseudomonas veronii</name>
    <dbReference type="NCBI Taxonomy" id="76761"/>
    <lineage>
        <taxon>Bacteria</taxon>
        <taxon>Pseudomonadati</taxon>
        <taxon>Pseudomonadota</taxon>
        <taxon>Gammaproteobacteria</taxon>
        <taxon>Pseudomonadales</taxon>
        <taxon>Pseudomonadaceae</taxon>
        <taxon>Pseudomonas</taxon>
    </lineage>
</organism>
<name>A0ABS0VR77_PSEVE</name>
<evidence type="ECO:0000313" key="1">
    <source>
        <dbReference type="EMBL" id="MBI6654054.1"/>
    </source>
</evidence>
<sequence length="45" mass="5232">MTRFKPLPLLLLAFVAFYLLPLGLHGLWIPDETRYAQISQPEFNT</sequence>
<gene>
    <name evidence="1" type="ORF">YA0849_34655</name>
</gene>
<dbReference type="EMBL" id="JAEILD010000315">
    <property type="protein sequence ID" value="MBI6654054.1"/>
    <property type="molecule type" value="Genomic_DNA"/>
</dbReference>
<reference evidence="1 2" key="1">
    <citation type="submission" date="2020-12" db="EMBL/GenBank/DDBJ databases">
        <title>Comparative genomic insights into the epidemiology and virulence of plant pathogenic Pseudomonads from Turkey.</title>
        <authorList>
            <person name="Dillon M."/>
            <person name="Ruiz-Bedoya T."/>
            <person name="Bendalovic-Torma C."/>
            <person name="Guttman K.M."/>
            <person name="Kwak H."/>
            <person name="Middleton M.A."/>
            <person name="Wang P.W."/>
            <person name="Horuz S."/>
            <person name="Aysan Y."/>
            <person name="Guttman D.S."/>
        </authorList>
    </citation>
    <scope>NUCLEOTIDE SEQUENCE [LARGE SCALE GENOMIC DNA]</scope>
    <source>
        <strain evidence="1 2">S4_EA_3a</strain>
    </source>
</reference>
<evidence type="ECO:0000313" key="2">
    <source>
        <dbReference type="Proteomes" id="UP000614123"/>
    </source>
</evidence>
<keyword evidence="2" id="KW-1185">Reference proteome</keyword>
<dbReference type="Proteomes" id="UP000614123">
    <property type="component" value="Unassembled WGS sequence"/>
</dbReference>
<comment type="caution">
    <text evidence="1">The sequence shown here is derived from an EMBL/GenBank/DDBJ whole genome shotgun (WGS) entry which is preliminary data.</text>
</comment>
<accession>A0ABS0VR77</accession>